<dbReference type="Pfam" id="PF00186">
    <property type="entry name" value="DHFR_1"/>
    <property type="match status" value="1"/>
</dbReference>
<name>A0A8S4A143_9EUPU</name>
<dbReference type="GO" id="GO:0046654">
    <property type="term" value="P:tetrahydrofolate biosynthetic process"/>
    <property type="evidence" value="ECO:0007669"/>
    <property type="project" value="InterPro"/>
</dbReference>
<dbReference type="Gene3D" id="3.40.430.10">
    <property type="entry name" value="Dihydrofolate Reductase, subunit A"/>
    <property type="match status" value="1"/>
</dbReference>
<reference evidence="8" key="1">
    <citation type="submission" date="2021-04" db="EMBL/GenBank/DDBJ databases">
        <authorList>
            <consortium name="Molecular Ecology Group"/>
        </authorList>
    </citation>
    <scope>NUCLEOTIDE SEQUENCE</scope>
</reference>
<protein>
    <recommendedName>
        <fullName evidence="2">dihydrofolate reductase</fullName>
        <ecNumber evidence="2">1.5.1.3</ecNumber>
    </recommendedName>
</protein>
<sequence length="135" mass="15156">MYPKTTPGLEDDKIIVASVAAFCDGNRGIGKNGALPWPHLREDHEFYTGLCKTTKDPNKKNGIIMGRNGWQSWEIENKTNPKMSTVVVSHSLSTDEPHCRGVAGSFDEALRMFYEAPDRHDIESIYILGGRLNYE</sequence>
<dbReference type="EMBL" id="CAJHNH020006401">
    <property type="protein sequence ID" value="CAG5133665.1"/>
    <property type="molecule type" value="Genomic_DNA"/>
</dbReference>
<dbReference type="OrthoDB" id="4664297at2759"/>
<comment type="caution">
    <text evidence="8">The sequence shown here is derived from an EMBL/GenBank/DDBJ whole genome shotgun (WGS) entry which is preliminary data.</text>
</comment>
<dbReference type="PANTHER" id="PTHR48069">
    <property type="entry name" value="DIHYDROFOLATE REDUCTASE"/>
    <property type="match status" value="1"/>
</dbReference>
<evidence type="ECO:0000256" key="2">
    <source>
        <dbReference type="ARBA" id="ARBA00012856"/>
    </source>
</evidence>
<evidence type="ECO:0000259" key="7">
    <source>
        <dbReference type="Pfam" id="PF00186"/>
    </source>
</evidence>
<dbReference type="GO" id="GO:0046655">
    <property type="term" value="P:folic acid metabolic process"/>
    <property type="evidence" value="ECO:0007669"/>
    <property type="project" value="TreeGrafter"/>
</dbReference>
<keyword evidence="3" id="KW-0554">One-carbon metabolism</keyword>
<keyword evidence="5" id="KW-0560">Oxidoreductase</keyword>
<comment type="catalytic activity">
    <reaction evidence="6">
        <text>(6S)-5,6,7,8-tetrahydrofolate + NADP(+) = 7,8-dihydrofolate + NADPH + H(+)</text>
        <dbReference type="Rhea" id="RHEA:15009"/>
        <dbReference type="ChEBI" id="CHEBI:15378"/>
        <dbReference type="ChEBI" id="CHEBI:57451"/>
        <dbReference type="ChEBI" id="CHEBI:57453"/>
        <dbReference type="ChEBI" id="CHEBI:57783"/>
        <dbReference type="ChEBI" id="CHEBI:58349"/>
        <dbReference type="EC" id="1.5.1.3"/>
    </reaction>
</comment>
<dbReference type="PRINTS" id="PR00070">
    <property type="entry name" value="DHFR"/>
</dbReference>
<evidence type="ECO:0000313" key="8">
    <source>
        <dbReference type="EMBL" id="CAG5133665.1"/>
    </source>
</evidence>
<keyword evidence="9" id="KW-1185">Reference proteome</keyword>
<accession>A0A8S4A143</accession>
<dbReference type="SUPFAM" id="SSF53597">
    <property type="entry name" value="Dihydrofolate reductase-like"/>
    <property type="match status" value="1"/>
</dbReference>
<dbReference type="GO" id="GO:0005739">
    <property type="term" value="C:mitochondrion"/>
    <property type="evidence" value="ECO:0007669"/>
    <property type="project" value="TreeGrafter"/>
</dbReference>
<dbReference type="GO" id="GO:0006730">
    <property type="term" value="P:one-carbon metabolic process"/>
    <property type="evidence" value="ECO:0007669"/>
    <property type="project" value="UniProtKB-KW"/>
</dbReference>
<dbReference type="GO" id="GO:0046452">
    <property type="term" value="P:dihydrofolate metabolic process"/>
    <property type="evidence" value="ECO:0007669"/>
    <property type="project" value="TreeGrafter"/>
</dbReference>
<dbReference type="Proteomes" id="UP000678393">
    <property type="component" value="Unassembled WGS sequence"/>
</dbReference>
<dbReference type="EC" id="1.5.1.3" evidence="2"/>
<dbReference type="PANTHER" id="PTHR48069:SF3">
    <property type="entry name" value="DIHYDROFOLATE REDUCTASE"/>
    <property type="match status" value="1"/>
</dbReference>
<dbReference type="InterPro" id="IPR012259">
    <property type="entry name" value="DHFR"/>
</dbReference>
<feature type="non-terminal residue" evidence="8">
    <location>
        <position position="1"/>
    </location>
</feature>
<feature type="domain" description="DHFR" evidence="7">
    <location>
        <begin position="21"/>
        <end position="132"/>
    </location>
</feature>
<dbReference type="AlphaFoldDB" id="A0A8S4A143"/>
<evidence type="ECO:0000256" key="6">
    <source>
        <dbReference type="ARBA" id="ARBA00048873"/>
    </source>
</evidence>
<evidence type="ECO:0000256" key="3">
    <source>
        <dbReference type="ARBA" id="ARBA00022563"/>
    </source>
</evidence>
<comment type="pathway">
    <text evidence="1">Cofactor biosynthesis; tetrahydrofolate biosynthesis; 5,6,7,8-tetrahydrofolate from 7,8-dihydrofolate: step 1/1.</text>
</comment>
<evidence type="ECO:0000256" key="1">
    <source>
        <dbReference type="ARBA" id="ARBA00004903"/>
    </source>
</evidence>
<keyword evidence="4" id="KW-0521">NADP</keyword>
<dbReference type="GO" id="GO:0050661">
    <property type="term" value="F:NADP binding"/>
    <property type="evidence" value="ECO:0007669"/>
    <property type="project" value="InterPro"/>
</dbReference>
<proteinExistence type="predicted"/>
<evidence type="ECO:0000256" key="5">
    <source>
        <dbReference type="ARBA" id="ARBA00023002"/>
    </source>
</evidence>
<organism evidence="8 9">
    <name type="scientific">Candidula unifasciata</name>
    <dbReference type="NCBI Taxonomy" id="100452"/>
    <lineage>
        <taxon>Eukaryota</taxon>
        <taxon>Metazoa</taxon>
        <taxon>Spiralia</taxon>
        <taxon>Lophotrochozoa</taxon>
        <taxon>Mollusca</taxon>
        <taxon>Gastropoda</taxon>
        <taxon>Heterobranchia</taxon>
        <taxon>Euthyneura</taxon>
        <taxon>Panpulmonata</taxon>
        <taxon>Eupulmonata</taxon>
        <taxon>Stylommatophora</taxon>
        <taxon>Helicina</taxon>
        <taxon>Helicoidea</taxon>
        <taxon>Geomitridae</taxon>
        <taxon>Candidula</taxon>
    </lineage>
</organism>
<evidence type="ECO:0000256" key="4">
    <source>
        <dbReference type="ARBA" id="ARBA00022857"/>
    </source>
</evidence>
<dbReference type="InterPro" id="IPR001796">
    <property type="entry name" value="DHFR_dom"/>
</dbReference>
<gene>
    <name evidence="8" type="ORF">CUNI_LOCUS19223</name>
</gene>
<evidence type="ECO:0000313" key="9">
    <source>
        <dbReference type="Proteomes" id="UP000678393"/>
    </source>
</evidence>
<dbReference type="GO" id="GO:0004146">
    <property type="term" value="F:dihydrofolate reductase activity"/>
    <property type="evidence" value="ECO:0007669"/>
    <property type="project" value="UniProtKB-EC"/>
</dbReference>
<dbReference type="InterPro" id="IPR024072">
    <property type="entry name" value="DHFR-like_dom_sf"/>
</dbReference>